<dbReference type="Pfam" id="PF17388">
    <property type="entry name" value="GP24_25"/>
    <property type="match status" value="1"/>
</dbReference>
<name>A0A291AUX6_9CAUD</name>
<sequence>MSNVFTLDSLREEADKTFAPVKVELSDGTQVTLRNLLRLAKNDRKKVLATLETLRNDDDTEGKTLDEIDKMVDAVTEVLKLVAGKDAAKLVKELDGDLGLLMGVLNNWLEATAPGEAQNSPA</sequence>
<dbReference type="Proteomes" id="UP000223409">
    <property type="component" value="Genome"/>
</dbReference>
<accession>A0A291AUX6</accession>
<protein>
    <submittedName>
        <fullName evidence="1">Tail assembly chaperone</fullName>
    </submittedName>
</protein>
<dbReference type="EMBL" id="MF773750">
    <property type="protein sequence ID" value="ATE84766.1"/>
    <property type="molecule type" value="Genomic_DNA"/>
</dbReference>
<organism evidence="1 2">
    <name type="scientific">Mycobacterium phage OKCentral2016</name>
    <dbReference type="NCBI Taxonomy" id="2040289"/>
    <lineage>
        <taxon>Viruses</taxon>
        <taxon>Duplodnaviria</taxon>
        <taxon>Heunggongvirae</taxon>
        <taxon>Uroviricota</taxon>
        <taxon>Caudoviricetes</taxon>
        <taxon>Fromanvirus</taxon>
        <taxon>Fromanvirus goose</taxon>
    </lineage>
</organism>
<gene>
    <name evidence="1" type="primary">23</name>
    <name evidence="1" type="ORF">OKCENTRAL2016_23</name>
</gene>
<evidence type="ECO:0000313" key="1">
    <source>
        <dbReference type="EMBL" id="ATE84766.1"/>
    </source>
</evidence>
<evidence type="ECO:0000313" key="2">
    <source>
        <dbReference type="Proteomes" id="UP000223409"/>
    </source>
</evidence>
<reference evidence="1 2" key="1">
    <citation type="submission" date="2017-08" db="EMBL/GenBank/DDBJ databases">
        <authorList>
            <person name="Patton C.J."/>
            <person name="Kotturi H."/>
            <person name="Stoner T.H."/>
            <person name="Garlena R.A."/>
            <person name="Russell D.A."/>
            <person name="Hatfull G.F."/>
        </authorList>
    </citation>
    <scope>NUCLEOTIDE SEQUENCE [LARGE SCALE GENOMIC DNA]</scope>
</reference>
<proteinExistence type="predicted"/>
<dbReference type="InterPro" id="IPR020132">
    <property type="entry name" value="Gp24/Gp25"/>
</dbReference>